<comment type="cofactor">
    <cofactor evidence="1">
        <name>FAD</name>
        <dbReference type="ChEBI" id="CHEBI:57692"/>
    </cofactor>
</comment>
<organism evidence="16 17">
    <name type="scientific">Caenorhabditis bovis</name>
    <dbReference type="NCBI Taxonomy" id="2654633"/>
    <lineage>
        <taxon>Eukaryota</taxon>
        <taxon>Metazoa</taxon>
        <taxon>Ecdysozoa</taxon>
        <taxon>Nematoda</taxon>
        <taxon>Chromadorea</taxon>
        <taxon>Rhabditida</taxon>
        <taxon>Rhabditina</taxon>
        <taxon>Rhabditomorpha</taxon>
        <taxon>Rhabditoidea</taxon>
        <taxon>Rhabditidae</taxon>
        <taxon>Peloderinae</taxon>
        <taxon>Caenorhabditis</taxon>
    </lineage>
</organism>
<evidence type="ECO:0000256" key="1">
    <source>
        <dbReference type="ARBA" id="ARBA00001974"/>
    </source>
</evidence>
<evidence type="ECO:0000256" key="9">
    <source>
        <dbReference type="ARBA" id="ARBA00022827"/>
    </source>
</evidence>
<evidence type="ECO:0000256" key="6">
    <source>
        <dbReference type="ARBA" id="ARBA00022448"/>
    </source>
</evidence>
<comment type="subcellular location">
    <subcellularLocation>
        <location evidence="3">Mitochondrion matrix</location>
    </subcellularLocation>
</comment>
<sequence length="437" mass="50871">MPGALSKVGGMASGLLAASRQGTLAANQIRTVVHKSLLRLPADHPEPWDYKRFGFKNIDGLKDDTQAHFHQNSKLIVIEGNIGSGKSTLAAQLADQLGFYYMPEFRMDDILVDRYGNDLRNYYHLFPKSYRIPDMEMFYKNPTDDLSAVMQDRIFKCRFDQYLNALAHIMNTGQGVVLERTPHSDFVFANAMRDKNFIGPEYFKHYYYTRKLAVPQLHFWPHLVIYLNTPVNKCLENIKRRGNVNEIAVVDEGYLKTIEESYKDSLREYRVHSKILAYDWTKPGDTDAVVEDIERMDLDFFEWHSGDVMEEWNTIVDSVGWNGWRQYVTSKYDARGLAFEGIPTHEVGELYVNPRDTGHFLHVMRKEVLKSPFGYGYIAKNGDHQAGLSNWQIGHHLPEPWYEYYYKEAYYDDLTSHETSLDFDSDSYDPDYVHHHH</sequence>
<dbReference type="InterPro" id="IPR050566">
    <property type="entry name" value="Deoxyribonucleoside_kinase"/>
</dbReference>
<evidence type="ECO:0000256" key="11">
    <source>
        <dbReference type="ARBA" id="ARBA00022982"/>
    </source>
</evidence>
<comment type="caution">
    <text evidence="16">The sequence shown here is derived from an EMBL/GenBank/DDBJ whole genome shotgun (WGS) entry which is preliminary data.</text>
</comment>
<evidence type="ECO:0000256" key="14">
    <source>
        <dbReference type="ARBA" id="ARBA00032828"/>
    </source>
</evidence>
<dbReference type="AlphaFoldDB" id="A0A8S1EKF1"/>
<evidence type="ECO:0000256" key="8">
    <source>
        <dbReference type="ARBA" id="ARBA00022660"/>
    </source>
</evidence>
<evidence type="ECO:0000256" key="3">
    <source>
        <dbReference type="ARBA" id="ARBA00004305"/>
    </source>
</evidence>
<dbReference type="PANTHER" id="PTHR10513:SF15">
    <property type="entry name" value="NADH DEHYDROGENASE [UBIQUINONE] 1 ALPHA SUBCOMPLEX SUBUNIT 10, MITOCHONDRIAL"/>
    <property type="match status" value="1"/>
</dbReference>
<proteinExistence type="inferred from homology"/>
<evidence type="ECO:0000256" key="12">
    <source>
        <dbReference type="ARBA" id="ARBA00023128"/>
    </source>
</evidence>
<evidence type="ECO:0000256" key="7">
    <source>
        <dbReference type="ARBA" id="ARBA00022630"/>
    </source>
</evidence>
<keyword evidence="6" id="KW-0813">Transport</keyword>
<evidence type="ECO:0000313" key="16">
    <source>
        <dbReference type="EMBL" id="CAB3402560.1"/>
    </source>
</evidence>
<evidence type="ECO:0000259" key="15">
    <source>
        <dbReference type="Pfam" id="PF01712"/>
    </source>
</evidence>
<evidence type="ECO:0000256" key="10">
    <source>
        <dbReference type="ARBA" id="ARBA00022946"/>
    </source>
</evidence>
<protein>
    <recommendedName>
        <fullName evidence="5">NADH dehydrogenase [ubiquinone] 1 alpha subcomplex subunit 10, mitochondrial</fullName>
    </recommendedName>
    <alternativeName>
        <fullName evidence="14">Complex I-42kD</fullName>
    </alternativeName>
    <alternativeName>
        <fullName evidence="13">NADH-ubiquinone oxidoreductase 42 kDa subunit</fullName>
    </alternativeName>
</protein>
<dbReference type="InterPro" id="IPR015828">
    <property type="entry name" value="NDUFA10"/>
</dbReference>
<dbReference type="GO" id="GO:0006120">
    <property type="term" value="P:mitochondrial electron transport, NADH to ubiquinone"/>
    <property type="evidence" value="ECO:0007669"/>
    <property type="project" value="InterPro"/>
</dbReference>
<dbReference type="PANTHER" id="PTHR10513">
    <property type="entry name" value="DEOXYNUCLEOSIDE KINASE"/>
    <property type="match status" value="1"/>
</dbReference>
<keyword evidence="11" id="KW-0249">Electron transport</keyword>
<dbReference type="InterPro" id="IPR027417">
    <property type="entry name" value="P-loop_NTPase"/>
</dbReference>
<evidence type="ECO:0000256" key="2">
    <source>
        <dbReference type="ARBA" id="ARBA00003195"/>
    </source>
</evidence>
<evidence type="ECO:0000256" key="13">
    <source>
        <dbReference type="ARBA" id="ARBA00032628"/>
    </source>
</evidence>
<dbReference type="SUPFAM" id="SSF52540">
    <property type="entry name" value="P-loop containing nucleoside triphosphate hydrolases"/>
    <property type="match status" value="1"/>
</dbReference>
<dbReference type="FunFam" id="3.40.50.300:FF:002603">
    <property type="entry name" value="NADH dehydrogenase [ubiquinone] 1 alpha subcomplex subunit 10, mitochondrial"/>
    <property type="match status" value="1"/>
</dbReference>
<reference evidence="16 17" key="1">
    <citation type="submission" date="2020-04" db="EMBL/GenBank/DDBJ databases">
        <authorList>
            <person name="Laetsch R D."/>
            <person name="Stevens L."/>
            <person name="Kumar S."/>
            <person name="Blaxter L. M."/>
        </authorList>
    </citation>
    <scope>NUCLEOTIDE SEQUENCE [LARGE SCALE GENOMIC DNA]</scope>
</reference>
<dbReference type="InterPro" id="IPR031314">
    <property type="entry name" value="DNK_dom"/>
</dbReference>
<dbReference type="OrthoDB" id="17400at2759"/>
<gene>
    <name evidence="16" type="ORF">CBOVIS_LOCUS5161</name>
</gene>
<keyword evidence="10" id="KW-0809">Transit peptide</keyword>
<keyword evidence="17" id="KW-1185">Reference proteome</keyword>
<dbReference type="PIRSF" id="PIRSF000543">
    <property type="entry name" value="NADH_UQ_42KD"/>
    <property type="match status" value="1"/>
</dbReference>
<accession>A0A8S1EKF1</accession>
<dbReference type="Pfam" id="PF01712">
    <property type="entry name" value="dNK"/>
    <property type="match status" value="1"/>
</dbReference>
<evidence type="ECO:0000256" key="5">
    <source>
        <dbReference type="ARBA" id="ARBA00017279"/>
    </source>
</evidence>
<keyword evidence="8" id="KW-0679">Respiratory chain</keyword>
<keyword evidence="9" id="KW-0274">FAD</keyword>
<keyword evidence="12" id="KW-0496">Mitochondrion</keyword>
<dbReference type="Gene3D" id="3.40.50.300">
    <property type="entry name" value="P-loop containing nucleotide triphosphate hydrolases"/>
    <property type="match status" value="1"/>
</dbReference>
<dbReference type="Proteomes" id="UP000494206">
    <property type="component" value="Unassembled WGS sequence"/>
</dbReference>
<feature type="domain" description="Deoxynucleoside kinase" evidence="15">
    <location>
        <begin position="76"/>
        <end position="316"/>
    </location>
</feature>
<comment type="similarity">
    <text evidence="4">Belongs to the complex I NDUFA10 subunit family.</text>
</comment>
<evidence type="ECO:0000313" key="17">
    <source>
        <dbReference type="Proteomes" id="UP000494206"/>
    </source>
</evidence>
<dbReference type="EMBL" id="CADEPM010000003">
    <property type="protein sequence ID" value="CAB3402560.1"/>
    <property type="molecule type" value="Genomic_DNA"/>
</dbReference>
<dbReference type="GO" id="GO:0005759">
    <property type="term" value="C:mitochondrial matrix"/>
    <property type="evidence" value="ECO:0007669"/>
    <property type="project" value="UniProtKB-SubCell"/>
</dbReference>
<name>A0A8S1EKF1_9PELO</name>
<evidence type="ECO:0000256" key="4">
    <source>
        <dbReference type="ARBA" id="ARBA00008606"/>
    </source>
</evidence>
<comment type="function">
    <text evidence="2">Accessory subunit of the mitochondrial membrane respiratory chain NADH dehydrogenase (Complex I), that is believed not to be involved in catalysis. Complex I functions in the transfer of electrons from NADH to the respiratory chain. The immediate electron acceptor for the enzyme is believed to be ubiquinone.</text>
</comment>
<keyword evidence="7" id="KW-0285">Flavoprotein</keyword>